<dbReference type="AlphaFoldDB" id="A0A439CTV3"/>
<dbReference type="Proteomes" id="UP000286045">
    <property type="component" value="Unassembled WGS sequence"/>
</dbReference>
<evidence type="ECO:0000313" key="1">
    <source>
        <dbReference type="EMBL" id="RWA05594.1"/>
    </source>
</evidence>
<sequence>MSLIAEIRQKIHETSRSSGVEGQPARRCRSVPSRVRKDRVVRKELYVPGKKPVRSISVNLCKRHRRGRSRVAKACKPDHAVEEAGDYDSDEEYGRNGVPIIYSENRCIPFRASMKYELEAQFQDFKLYADDLSAILREWEPRYKELRRAVLGPLGRDWTMSQWEAFFILENEFFNLRNELYTIEDQMQNVNAQMLLFFDHRHPPPCDGPWYHGGDARITRA</sequence>
<accession>A0A439CTV3</accession>
<name>A0A439CTV3_9PEZI</name>
<keyword evidence="2" id="KW-1185">Reference proteome</keyword>
<gene>
    <name evidence="1" type="ORF">EKO27_g9515</name>
</gene>
<protein>
    <submittedName>
        <fullName evidence="1">Uncharacterized protein</fullName>
    </submittedName>
</protein>
<feature type="non-terminal residue" evidence="1">
    <location>
        <position position="221"/>
    </location>
</feature>
<dbReference type="EMBL" id="RYZI01000422">
    <property type="protein sequence ID" value="RWA05594.1"/>
    <property type="molecule type" value="Genomic_DNA"/>
</dbReference>
<organism evidence="1 2">
    <name type="scientific">Xylaria grammica</name>
    <dbReference type="NCBI Taxonomy" id="363999"/>
    <lineage>
        <taxon>Eukaryota</taxon>
        <taxon>Fungi</taxon>
        <taxon>Dikarya</taxon>
        <taxon>Ascomycota</taxon>
        <taxon>Pezizomycotina</taxon>
        <taxon>Sordariomycetes</taxon>
        <taxon>Xylariomycetidae</taxon>
        <taxon>Xylariales</taxon>
        <taxon>Xylariaceae</taxon>
        <taxon>Xylaria</taxon>
    </lineage>
</organism>
<reference evidence="1 2" key="1">
    <citation type="submission" date="2018-12" db="EMBL/GenBank/DDBJ databases">
        <title>Draft genome sequence of Xylaria grammica IHI A82.</title>
        <authorList>
            <person name="Buettner E."/>
            <person name="Kellner H."/>
        </authorList>
    </citation>
    <scope>NUCLEOTIDE SEQUENCE [LARGE SCALE GENOMIC DNA]</scope>
    <source>
        <strain evidence="1 2">IHI A82</strain>
    </source>
</reference>
<evidence type="ECO:0000313" key="2">
    <source>
        <dbReference type="Proteomes" id="UP000286045"/>
    </source>
</evidence>
<comment type="caution">
    <text evidence="1">The sequence shown here is derived from an EMBL/GenBank/DDBJ whole genome shotgun (WGS) entry which is preliminary data.</text>
</comment>
<proteinExistence type="predicted"/>